<evidence type="ECO:0000256" key="10">
    <source>
        <dbReference type="ARBA" id="ARBA00029409"/>
    </source>
</evidence>
<dbReference type="CDD" id="cd00483">
    <property type="entry name" value="HPPK"/>
    <property type="match status" value="1"/>
</dbReference>
<reference evidence="14 16" key="1">
    <citation type="submission" date="2015-11" db="EMBL/GenBank/DDBJ databases">
        <title>Identification of large and diverse effector repertoires of 38 Legionella species.</title>
        <authorList>
            <person name="Burstein D."/>
            <person name="Amaro F."/>
            <person name="Zusman T."/>
            <person name="Lifshitz Z."/>
            <person name="Cohen O."/>
            <person name="Gilbert J.A."/>
            <person name="Pupko T."/>
            <person name="Shuman H.A."/>
            <person name="Segal G."/>
        </authorList>
    </citation>
    <scope>NUCLEOTIDE SEQUENCE [LARGE SCALE GENOMIC DNA]</scope>
    <source>
        <strain evidence="14 16">1762-AUS-E</strain>
    </source>
</reference>
<evidence type="ECO:0000313" key="14">
    <source>
        <dbReference type="EMBL" id="KTC65152.1"/>
    </source>
</evidence>
<evidence type="ECO:0000313" key="16">
    <source>
        <dbReference type="Proteomes" id="UP000054859"/>
    </source>
</evidence>
<dbReference type="NCBIfam" id="TIGR01498">
    <property type="entry name" value="folK"/>
    <property type="match status" value="1"/>
</dbReference>
<keyword evidence="16" id="KW-1185">Reference proteome</keyword>
<organism evidence="14 16">
    <name type="scientific">Legionella adelaidensis</name>
    <dbReference type="NCBI Taxonomy" id="45056"/>
    <lineage>
        <taxon>Bacteria</taxon>
        <taxon>Pseudomonadati</taxon>
        <taxon>Pseudomonadota</taxon>
        <taxon>Gammaproteobacteria</taxon>
        <taxon>Legionellales</taxon>
        <taxon>Legionellaceae</taxon>
        <taxon>Legionella</taxon>
    </lineage>
</organism>
<reference evidence="15 17" key="2">
    <citation type="submission" date="2018-12" db="EMBL/GenBank/DDBJ databases">
        <authorList>
            <consortium name="Pathogen Informatics"/>
        </authorList>
    </citation>
    <scope>NUCLEOTIDE SEQUENCE [LARGE SCALE GENOMIC DNA]</scope>
    <source>
        <strain evidence="15 17">NCTC12735</strain>
        <plasmid evidence="17">11</plasmid>
    </source>
</reference>
<feature type="domain" description="7,8-dihydro-6-hydroxymethylpterin-pyrophosphokinase" evidence="13">
    <location>
        <begin position="88"/>
        <end position="99"/>
    </location>
</feature>
<dbReference type="PANTHER" id="PTHR43071">
    <property type="entry name" value="2-AMINO-4-HYDROXY-6-HYDROXYMETHYLDIHYDROPTERIDINE PYROPHOSPHOKINASE"/>
    <property type="match status" value="1"/>
</dbReference>
<dbReference type="Proteomes" id="UP000054859">
    <property type="component" value="Unassembled WGS sequence"/>
</dbReference>
<dbReference type="GO" id="GO:0046656">
    <property type="term" value="P:folic acid biosynthetic process"/>
    <property type="evidence" value="ECO:0007669"/>
    <property type="project" value="UniProtKB-KW"/>
</dbReference>
<dbReference type="GO" id="GO:0016301">
    <property type="term" value="F:kinase activity"/>
    <property type="evidence" value="ECO:0007669"/>
    <property type="project" value="UniProtKB-KW"/>
</dbReference>
<evidence type="ECO:0000256" key="5">
    <source>
        <dbReference type="ARBA" id="ARBA00022679"/>
    </source>
</evidence>
<evidence type="ECO:0000313" key="15">
    <source>
        <dbReference type="EMBL" id="VEH85044.1"/>
    </source>
</evidence>
<gene>
    <name evidence="14" type="primary">folK</name>
    <name evidence="15" type="synonym">folK_2</name>
    <name evidence="14" type="ORF">Lade_1525</name>
    <name evidence="15" type="ORF">NCTC12735_00666</name>
</gene>
<dbReference type="OrthoDB" id="9808041at2"/>
<dbReference type="Gene3D" id="3.30.70.560">
    <property type="entry name" value="7,8-Dihydro-6-hydroxymethylpterin-pyrophosphokinase HPPK"/>
    <property type="match status" value="1"/>
</dbReference>
<dbReference type="AlphaFoldDB" id="A0A0W0R227"/>
<evidence type="ECO:0000256" key="3">
    <source>
        <dbReference type="ARBA" id="ARBA00013253"/>
    </source>
</evidence>
<dbReference type="SUPFAM" id="SSF55083">
    <property type="entry name" value="6-hydroxymethyl-7,8-dihydropterin pyrophosphokinase, HPPK"/>
    <property type="match status" value="1"/>
</dbReference>
<comment type="function">
    <text evidence="10">Catalyzes the transfer of pyrophosphate from adenosine triphosphate (ATP) to 6-hydroxymethyl-7,8-dihydropterin, an enzymatic step in folate biosynthesis pathway.</text>
</comment>
<evidence type="ECO:0000256" key="4">
    <source>
        <dbReference type="ARBA" id="ARBA00016218"/>
    </source>
</evidence>
<dbReference type="EMBL" id="LNKA01000009">
    <property type="protein sequence ID" value="KTC65152.1"/>
    <property type="molecule type" value="Genomic_DNA"/>
</dbReference>
<evidence type="ECO:0000256" key="7">
    <source>
        <dbReference type="ARBA" id="ARBA00022777"/>
    </source>
</evidence>
<dbReference type="RefSeq" id="WP_058462607.1">
    <property type="nucleotide sequence ID" value="NZ_CAAAHS010000015.1"/>
</dbReference>
<evidence type="ECO:0000313" key="17">
    <source>
        <dbReference type="Proteomes" id="UP000281170"/>
    </source>
</evidence>
<dbReference type="EMBL" id="LR134420">
    <property type="protein sequence ID" value="VEH85044.1"/>
    <property type="molecule type" value="Genomic_DNA"/>
</dbReference>
<dbReference type="STRING" id="45056.Lade_1525"/>
<dbReference type="PROSITE" id="PS00794">
    <property type="entry name" value="HPPK"/>
    <property type="match status" value="1"/>
</dbReference>
<evidence type="ECO:0000259" key="13">
    <source>
        <dbReference type="PROSITE" id="PS00794"/>
    </source>
</evidence>
<proteinExistence type="inferred from homology"/>
<dbReference type="InterPro" id="IPR035907">
    <property type="entry name" value="Hppk_sf"/>
</dbReference>
<dbReference type="GO" id="GO:0003848">
    <property type="term" value="F:2-amino-4-hydroxy-6-hydroxymethyldihydropteridine diphosphokinase activity"/>
    <property type="evidence" value="ECO:0007669"/>
    <property type="project" value="UniProtKB-EC"/>
</dbReference>
<evidence type="ECO:0000256" key="6">
    <source>
        <dbReference type="ARBA" id="ARBA00022741"/>
    </source>
</evidence>
<sequence length="159" mass="18210">MTICFLGLGSNLAHPQRQLRRAVKSIGNLPKTHILSSSGLYASEPCGFGFQPHYQNMVVCIKTHLSPNDVMKFCVEIEKKHKKIWKKKWGPRTLDIDLLLYGDKVIRQKNLIIPHPFLAARDFVLQPLFELAPNLVLPNGKPIFDYLTKARKFIKDCKN</sequence>
<dbReference type="GO" id="GO:0005524">
    <property type="term" value="F:ATP binding"/>
    <property type="evidence" value="ECO:0007669"/>
    <property type="project" value="UniProtKB-KW"/>
</dbReference>
<evidence type="ECO:0000256" key="2">
    <source>
        <dbReference type="ARBA" id="ARBA00005810"/>
    </source>
</evidence>
<keyword evidence="5 15" id="KW-0808">Transferase</keyword>
<dbReference type="EC" id="2.7.6.3" evidence="3"/>
<comment type="similarity">
    <text evidence="2">Belongs to the HPPK family.</text>
</comment>
<dbReference type="InterPro" id="IPR000550">
    <property type="entry name" value="Hppk"/>
</dbReference>
<keyword evidence="8" id="KW-0067">ATP-binding</keyword>
<evidence type="ECO:0000256" key="12">
    <source>
        <dbReference type="ARBA" id="ARBA00033413"/>
    </source>
</evidence>
<dbReference type="Pfam" id="PF01288">
    <property type="entry name" value="HPPK"/>
    <property type="match status" value="1"/>
</dbReference>
<dbReference type="UniPathway" id="UPA00077">
    <property type="reaction ID" value="UER00155"/>
</dbReference>
<evidence type="ECO:0000256" key="9">
    <source>
        <dbReference type="ARBA" id="ARBA00022909"/>
    </source>
</evidence>
<dbReference type="PATRIC" id="fig|45056.6.peg.1576"/>
<evidence type="ECO:0000256" key="1">
    <source>
        <dbReference type="ARBA" id="ARBA00005051"/>
    </source>
</evidence>
<protein>
    <recommendedName>
        <fullName evidence="4">2-amino-4-hydroxy-6-hydroxymethyldihydropteridine pyrophosphokinase</fullName>
        <ecNumber evidence="3">2.7.6.3</ecNumber>
    </recommendedName>
    <alternativeName>
        <fullName evidence="11">6-hydroxymethyl-7,8-dihydropterin pyrophosphokinase</fullName>
    </alternativeName>
    <alternativeName>
        <fullName evidence="12">7,8-dihydro-6-hydroxymethylpterin-pyrophosphokinase</fullName>
    </alternativeName>
</protein>
<comment type="pathway">
    <text evidence="1">Cofactor biosynthesis; tetrahydrofolate biosynthesis; 2-amino-4-hydroxy-6-hydroxymethyl-7,8-dihydropteridine diphosphate from 7,8-dihydroneopterin triphosphate: step 4/4.</text>
</comment>
<dbReference type="Proteomes" id="UP000281170">
    <property type="component" value="Plasmid 11"/>
</dbReference>
<geneLocation type="plasmid" evidence="15 17">
    <name>11</name>
</geneLocation>
<accession>A0A0W0R227</accession>
<keyword evidence="6" id="KW-0547">Nucleotide-binding</keyword>
<dbReference type="PANTHER" id="PTHR43071:SF1">
    <property type="entry name" value="2-AMINO-4-HYDROXY-6-HYDROXYMETHYLDIHYDROPTERIDINE PYROPHOSPHOKINASE"/>
    <property type="match status" value="1"/>
</dbReference>
<name>A0A0W0R227_9GAMM</name>
<evidence type="ECO:0000256" key="8">
    <source>
        <dbReference type="ARBA" id="ARBA00022840"/>
    </source>
</evidence>
<keyword evidence="7 14" id="KW-0418">Kinase</keyword>
<dbReference type="KEGG" id="ladl:NCTC12735_00666"/>
<dbReference type="GO" id="GO:0046654">
    <property type="term" value="P:tetrahydrofolate biosynthetic process"/>
    <property type="evidence" value="ECO:0007669"/>
    <property type="project" value="UniProtKB-UniPathway"/>
</dbReference>
<keyword evidence="15" id="KW-0614">Plasmid</keyword>
<evidence type="ECO:0000256" key="11">
    <source>
        <dbReference type="ARBA" id="ARBA00029766"/>
    </source>
</evidence>
<keyword evidence="9" id="KW-0289">Folate biosynthesis</keyword>